<protein>
    <recommendedName>
        <fullName evidence="3">Head-tail adaptor protein</fullName>
    </recommendedName>
</protein>
<dbReference type="InterPro" id="IPR046075">
    <property type="entry name" value="DUF6093"/>
</dbReference>
<dbReference type="Proteomes" id="UP000749311">
    <property type="component" value="Unassembled WGS sequence"/>
</dbReference>
<dbReference type="RefSeq" id="WP_167170983.1">
    <property type="nucleotide sequence ID" value="NZ_BAAAOO010000020.1"/>
</dbReference>
<evidence type="ECO:0008006" key="3">
    <source>
        <dbReference type="Google" id="ProtNLM"/>
    </source>
</evidence>
<dbReference type="Pfam" id="PF19586">
    <property type="entry name" value="DUF6093"/>
    <property type="match status" value="1"/>
</dbReference>
<sequence>MALMDAALLAEARTLQESLMIDTVVLERHDGDTLDAWKTATPTWTKVYGGPGLVQASTLQPSQADSAGRAIIIKQVVGKLPWTVVIDDRTEYRLRVTASADPGNVGTYAVIAGESQGLETCRRIHLARS</sequence>
<organism evidence="1 2">
    <name type="scientific">Brooklawnia cerclae</name>
    <dbReference type="NCBI Taxonomy" id="349934"/>
    <lineage>
        <taxon>Bacteria</taxon>
        <taxon>Bacillati</taxon>
        <taxon>Actinomycetota</taxon>
        <taxon>Actinomycetes</taxon>
        <taxon>Propionibacteriales</taxon>
        <taxon>Propionibacteriaceae</taxon>
        <taxon>Brooklawnia</taxon>
    </lineage>
</organism>
<dbReference type="EMBL" id="JAAMOZ010000003">
    <property type="protein sequence ID" value="NIH58473.1"/>
    <property type="molecule type" value="Genomic_DNA"/>
</dbReference>
<accession>A0ABX0SJA0</accession>
<comment type="caution">
    <text evidence="1">The sequence shown here is derived from an EMBL/GenBank/DDBJ whole genome shotgun (WGS) entry which is preliminary data.</text>
</comment>
<reference evidence="1 2" key="1">
    <citation type="submission" date="2020-02" db="EMBL/GenBank/DDBJ databases">
        <title>Sequencing the genomes of 1000 actinobacteria strains.</title>
        <authorList>
            <person name="Klenk H.-P."/>
        </authorList>
    </citation>
    <scope>NUCLEOTIDE SEQUENCE [LARGE SCALE GENOMIC DNA]</scope>
    <source>
        <strain evidence="1 2">DSM 19609</strain>
    </source>
</reference>
<evidence type="ECO:0000313" key="2">
    <source>
        <dbReference type="Proteomes" id="UP000749311"/>
    </source>
</evidence>
<name>A0ABX0SJA0_9ACTN</name>
<proteinExistence type="predicted"/>
<gene>
    <name evidence="1" type="ORF">FB473_003168</name>
</gene>
<evidence type="ECO:0000313" key="1">
    <source>
        <dbReference type="EMBL" id="NIH58473.1"/>
    </source>
</evidence>
<keyword evidence="2" id="KW-1185">Reference proteome</keyword>